<dbReference type="InterPro" id="IPR033479">
    <property type="entry name" value="dCache_1"/>
</dbReference>
<dbReference type="InterPro" id="IPR036890">
    <property type="entry name" value="HATPase_C_sf"/>
</dbReference>
<dbReference type="SUPFAM" id="SSF158472">
    <property type="entry name" value="HAMP domain-like"/>
    <property type="match status" value="1"/>
</dbReference>
<keyword evidence="6 12" id="KW-0418">Kinase</keyword>
<dbReference type="Pfam" id="PF02518">
    <property type="entry name" value="HATPase_c"/>
    <property type="match status" value="1"/>
</dbReference>
<feature type="transmembrane region" description="Helical" evidence="10">
    <location>
        <begin position="311"/>
        <end position="335"/>
    </location>
</feature>
<keyword evidence="2" id="KW-1003">Cell membrane</keyword>
<dbReference type="InterPro" id="IPR010559">
    <property type="entry name" value="Sig_transdc_His_kin_internal"/>
</dbReference>
<dbReference type="SUPFAM" id="SSF55874">
    <property type="entry name" value="ATPase domain of HSP90 chaperone/DNA topoisomerase II/histidine kinase"/>
    <property type="match status" value="1"/>
</dbReference>
<dbReference type="Pfam" id="PF06580">
    <property type="entry name" value="His_kinase"/>
    <property type="match status" value="1"/>
</dbReference>
<evidence type="ECO:0000256" key="3">
    <source>
        <dbReference type="ARBA" id="ARBA00022553"/>
    </source>
</evidence>
<dbReference type="InterPro" id="IPR003660">
    <property type="entry name" value="HAMP_dom"/>
</dbReference>
<dbReference type="EMBL" id="JAAKDE010000010">
    <property type="protein sequence ID" value="MBA2132944.1"/>
    <property type="molecule type" value="Genomic_DNA"/>
</dbReference>
<sequence length="601" mass="68309">MGNEMTALKSVFAGLQNWLVNTFKLRSLRTKFILSFVALSTIPMVILAIFSYGVYHDILQQNIQSYTSEVIDRVDRNLEIYLSDLERILELRNDYYNLQFIKLSLAGDVEGNRKFTFRLWENLNNIRNYKTELRDVSITTIGGVTIGCYGVTHTDLSQNKLFQTLANRTSKENSIAIWGPHPDWLGGPVFSVGKAIHGDYDNFLGMMSIDVDVELLDRICGNIRLGKTGYIMLVDEDNRIIYHPNPELIGKMIGALLGESSLTDWQQDFTTKMGPGNQLIRVKTFAPANWKIIGLSNRFELATEMQKITGLALTIIVSTILVLTLMAVYFAHLLTNPLKELQQSMRQASEDLNTNAVIHTMDEIGELSETFNQMLARIRQLMNQSVQEQEKMRRTEMRALQEQIKPHFIYNTLDLIIGLLETNKNEDVINTVEALGAFFRTSLSHGQELITIREEVEHVRNYLYIQKIRHGDKYNYVIEVQEQLLNKKTIKLILQPIVENAIYHGVRELETAGGLITIKGFFMEDAKTVCFQVIDNGVGMDPAKMEDINRCLRESGTEQRYFGISNVNERIRLAFGPEYGVELSATPGGGVTVTIKLPVVM</sequence>
<keyword evidence="13" id="KW-1185">Reference proteome</keyword>
<feature type="domain" description="HAMP" evidence="11">
    <location>
        <begin position="332"/>
        <end position="383"/>
    </location>
</feature>
<dbReference type="Proteomes" id="UP000657177">
    <property type="component" value="Unassembled WGS sequence"/>
</dbReference>
<proteinExistence type="predicted"/>
<evidence type="ECO:0000256" key="9">
    <source>
        <dbReference type="SAM" id="Coils"/>
    </source>
</evidence>
<evidence type="ECO:0000256" key="6">
    <source>
        <dbReference type="ARBA" id="ARBA00022777"/>
    </source>
</evidence>
<dbReference type="InterPro" id="IPR003594">
    <property type="entry name" value="HATPase_dom"/>
</dbReference>
<dbReference type="PANTHER" id="PTHR34220:SF7">
    <property type="entry name" value="SENSOR HISTIDINE KINASE YPDA"/>
    <property type="match status" value="1"/>
</dbReference>
<keyword evidence="9" id="KW-0175">Coiled coil</keyword>
<feature type="transmembrane region" description="Helical" evidence="10">
    <location>
        <begin position="32"/>
        <end position="55"/>
    </location>
</feature>
<dbReference type="Gene3D" id="3.30.565.10">
    <property type="entry name" value="Histidine kinase-like ATPase, C-terminal domain"/>
    <property type="match status" value="1"/>
</dbReference>
<keyword evidence="3" id="KW-0597">Phosphoprotein</keyword>
<evidence type="ECO:0000259" key="11">
    <source>
        <dbReference type="PROSITE" id="PS50885"/>
    </source>
</evidence>
<dbReference type="GO" id="GO:0005886">
    <property type="term" value="C:plasma membrane"/>
    <property type="evidence" value="ECO:0007669"/>
    <property type="project" value="UniProtKB-SubCell"/>
</dbReference>
<dbReference type="Gene3D" id="6.10.340.10">
    <property type="match status" value="1"/>
</dbReference>
<evidence type="ECO:0000256" key="2">
    <source>
        <dbReference type="ARBA" id="ARBA00022475"/>
    </source>
</evidence>
<dbReference type="PROSITE" id="PS50885">
    <property type="entry name" value="HAMP"/>
    <property type="match status" value="1"/>
</dbReference>
<dbReference type="Pfam" id="PF00672">
    <property type="entry name" value="HAMP"/>
    <property type="match status" value="1"/>
</dbReference>
<comment type="subcellular location">
    <subcellularLocation>
        <location evidence="1">Cell membrane</location>
        <topology evidence="1">Multi-pass membrane protein</topology>
    </subcellularLocation>
</comment>
<reference evidence="12" key="1">
    <citation type="submission" date="2020-06" db="EMBL/GenBank/DDBJ databases">
        <title>Novel chitinolytic bacterium.</title>
        <authorList>
            <person name="Ungkulpasvich U."/>
            <person name="Kosugi A."/>
            <person name="Uke A."/>
        </authorList>
    </citation>
    <scope>NUCLEOTIDE SEQUENCE</scope>
    <source>
        <strain evidence="12">UUS1-1</strain>
    </source>
</reference>
<evidence type="ECO:0000256" key="1">
    <source>
        <dbReference type="ARBA" id="ARBA00004651"/>
    </source>
</evidence>
<dbReference type="Gene3D" id="3.30.450.20">
    <property type="entry name" value="PAS domain"/>
    <property type="match status" value="1"/>
</dbReference>
<comment type="caution">
    <text evidence="12">The sequence shown here is derived from an EMBL/GenBank/DDBJ whole genome shotgun (WGS) entry which is preliminary data.</text>
</comment>
<accession>A0A8J6I202</accession>
<feature type="coiled-coil region" evidence="9">
    <location>
        <begin position="364"/>
        <end position="398"/>
    </location>
</feature>
<keyword evidence="4" id="KW-0808">Transferase</keyword>
<evidence type="ECO:0000256" key="10">
    <source>
        <dbReference type="SAM" id="Phobius"/>
    </source>
</evidence>
<dbReference type="AlphaFoldDB" id="A0A8J6I202"/>
<keyword evidence="8 10" id="KW-0472">Membrane</keyword>
<dbReference type="InterPro" id="IPR050640">
    <property type="entry name" value="Bact_2-comp_sensor_kinase"/>
</dbReference>
<dbReference type="Pfam" id="PF02743">
    <property type="entry name" value="dCache_1"/>
    <property type="match status" value="1"/>
</dbReference>
<keyword evidence="7 10" id="KW-1133">Transmembrane helix</keyword>
<dbReference type="CDD" id="cd12912">
    <property type="entry name" value="PDC2_MCP_like"/>
    <property type="match status" value="1"/>
</dbReference>
<evidence type="ECO:0000256" key="5">
    <source>
        <dbReference type="ARBA" id="ARBA00022692"/>
    </source>
</evidence>
<evidence type="ECO:0000313" key="12">
    <source>
        <dbReference type="EMBL" id="MBA2132944.1"/>
    </source>
</evidence>
<keyword evidence="5 10" id="KW-0812">Transmembrane</keyword>
<gene>
    <name evidence="12" type="ORF">G5B42_05225</name>
</gene>
<organism evidence="12 13">
    <name type="scientific">Capillibacterium thermochitinicola</name>
    <dbReference type="NCBI Taxonomy" id="2699427"/>
    <lineage>
        <taxon>Bacteria</taxon>
        <taxon>Bacillati</taxon>
        <taxon>Bacillota</taxon>
        <taxon>Capillibacterium</taxon>
    </lineage>
</organism>
<dbReference type="CDD" id="cd06225">
    <property type="entry name" value="HAMP"/>
    <property type="match status" value="1"/>
</dbReference>
<evidence type="ECO:0000256" key="8">
    <source>
        <dbReference type="ARBA" id="ARBA00023136"/>
    </source>
</evidence>
<dbReference type="PANTHER" id="PTHR34220">
    <property type="entry name" value="SENSOR HISTIDINE KINASE YPDA"/>
    <property type="match status" value="1"/>
</dbReference>
<evidence type="ECO:0000313" key="13">
    <source>
        <dbReference type="Proteomes" id="UP000657177"/>
    </source>
</evidence>
<dbReference type="GO" id="GO:0000155">
    <property type="term" value="F:phosphorelay sensor kinase activity"/>
    <property type="evidence" value="ECO:0007669"/>
    <property type="project" value="InterPro"/>
</dbReference>
<dbReference type="SMART" id="SM00304">
    <property type="entry name" value="HAMP"/>
    <property type="match status" value="1"/>
</dbReference>
<name>A0A8J6I202_9FIRM</name>
<evidence type="ECO:0000256" key="4">
    <source>
        <dbReference type="ARBA" id="ARBA00022679"/>
    </source>
</evidence>
<evidence type="ECO:0000256" key="7">
    <source>
        <dbReference type="ARBA" id="ARBA00022989"/>
    </source>
</evidence>
<protein>
    <submittedName>
        <fullName evidence="12">Sensor histidine kinase</fullName>
    </submittedName>
</protein>